<name>A0A9Q3ELJ6_9BASI</name>
<sequence length="98" mass="10879">MEHGQQEVQPSIPMGRTWSKLPEDISQRDRLQRPYVNHQRLESHQEVQTPGGEGKQAKGESGQYPSYIRTADPDRLTQISSGSQGVGQTSSPVSSHHS</sequence>
<dbReference type="AlphaFoldDB" id="A0A9Q3ELJ6"/>
<organism evidence="2 3">
    <name type="scientific">Austropuccinia psidii MF-1</name>
    <dbReference type="NCBI Taxonomy" id="1389203"/>
    <lineage>
        <taxon>Eukaryota</taxon>
        <taxon>Fungi</taxon>
        <taxon>Dikarya</taxon>
        <taxon>Basidiomycota</taxon>
        <taxon>Pucciniomycotina</taxon>
        <taxon>Pucciniomycetes</taxon>
        <taxon>Pucciniales</taxon>
        <taxon>Sphaerophragmiaceae</taxon>
        <taxon>Austropuccinia</taxon>
    </lineage>
</organism>
<dbReference type="Proteomes" id="UP000765509">
    <property type="component" value="Unassembled WGS sequence"/>
</dbReference>
<accession>A0A9Q3ELJ6</accession>
<feature type="compositionally biased region" description="Basic and acidic residues" evidence="1">
    <location>
        <begin position="21"/>
        <end position="32"/>
    </location>
</feature>
<proteinExistence type="predicted"/>
<feature type="compositionally biased region" description="Low complexity" evidence="1">
    <location>
        <begin position="77"/>
        <end position="98"/>
    </location>
</feature>
<comment type="caution">
    <text evidence="2">The sequence shown here is derived from an EMBL/GenBank/DDBJ whole genome shotgun (WGS) entry which is preliminary data.</text>
</comment>
<gene>
    <name evidence="2" type="ORF">O181_061857</name>
</gene>
<evidence type="ECO:0000313" key="3">
    <source>
        <dbReference type="Proteomes" id="UP000765509"/>
    </source>
</evidence>
<evidence type="ECO:0000313" key="2">
    <source>
        <dbReference type="EMBL" id="MBW0522142.1"/>
    </source>
</evidence>
<keyword evidence="3" id="KW-1185">Reference proteome</keyword>
<protein>
    <submittedName>
        <fullName evidence="2">Uncharacterized protein</fullName>
    </submittedName>
</protein>
<dbReference type="EMBL" id="AVOT02029347">
    <property type="protein sequence ID" value="MBW0522142.1"/>
    <property type="molecule type" value="Genomic_DNA"/>
</dbReference>
<evidence type="ECO:0000256" key="1">
    <source>
        <dbReference type="SAM" id="MobiDB-lite"/>
    </source>
</evidence>
<reference evidence="2" key="1">
    <citation type="submission" date="2021-03" db="EMBL/GenBank/DDBJ databases">
        <title>Draft genome sequence of rust myrtle Austropuccinia psidii MF-1, a brazilian biotype.</title>
        <authorList>
            <person name="Quecine M.C."/>
            <person name="Pachon D.M.R."/>
            <person name="Bonatelli M.L."/>
            <person name="Correr F.H."/>
            <person name="Franceschini L.M."/>
            <person name="Leite T.F."/>
            <person name="Margarido G.R.A."/>
            <person name="Almeida C.A."/>
            <person name="Ferrarezi J.A."/>
            <person name="Labate C.A."/>
        </authorList>
    </citation>
    <scope>NUCLEOTIDE SEQUENCE</scope>
    <source>
        <strain evidence="2">MF-1</strain>
    </source>
</reference>
<feature type="region of interest" description="Disordered" evidence="1">
    <location>
        <begin position="1"/>
        <end position="98"/>
    </location>
</feature>